<evidence type="ECO:0000313" key="4">
    <source>
        <dbReference type="Proteomes" id="UP000186895"/>
    </source>
</evidence>
<reference evidence="3 4" key="1">
    <citation type="submission" date="2017-01" db="EMBL/GenBank/DDBJ databases">
        <authorList>
            <person name="Mah S.A."/>
            <person name="Swanson W.J."/>
            <person name="Moy G.W."/>
            <person name="Vacquier V.D."/>
        </authorList>
    </citation>
    <scope>NUCLEOTIDE SEQUENCE [LARGE SCALE GENOMIC DNA]</scope>
    <source>
        <strain evidence="3 4">DSM 7027</strain>
    </source>
</reference>
<dbReference type="InterPro" id="IPR001387">
    <property type="entry name" value="Cro/C1-type_HTH"/>
</dbReference>
<dbReference type="PROSITE" id="PS50943">
    <property type="entry name" value="HTH_CROC1"/>
    <property type="match status" value="1"/>
</dbReference>
<keyword evidence="4" id="KW-1185">Reference proteome</keyword>
<evidence type="ECO:0000259" key="2">
    <source>
        <dbReference type="PROSITE" id="PS50943"/>
    </source>
</evidence>
<dbReference type="Gene3D" id="1.10.260.40">
    <property type="entry name" value="lambda repressor-like DNA-binding domains"/>
    <property type="match status" value="1"/>
</dbReference>
<dbReference type="Pfam" id="PF13560">
    <property type="entry name" value="HTH_31"/>
    <property type="match status" value="1"/>
</dbReference>
<dbReference type="RefSeq" id="WP_076462454.1">
    <property type="nucleotide sequence ID" value="NZ_FTMN01000003.1"/>
</dbReference>
<organism evidence="3 4">
    <name type="scientific">Marinobacterium stanieri</name>
    <dbReference type="NCBI Taxonomy" id="49186"/>
    <lineage>
        <taxon>Bacteria</taxon>
        <taxon>Pseudomonadati</taxon>
        <taxon>Pseudomonadota</taxon>
        <taxon>Gammaproteobacteria</taxon>
        <taxon>Oceanospirillales</taxon>
        <taxon>Oceanospirillaceae</taxon>
        <taxon>Marinobacterium</taxon>
    </lineage>
</organism>
<name>A0A1N6RED1_9GAMM</name>
<dbReference type="SUPFAM" id="SSF47413">
    <property type="entry name" value="lambda repressor-like DNA-binding domains"/>
    <property type="match status" value="1"/>
</dbReference>
<dbReference type="InterPro" id="IPR010982">
    <property type="entry name" value="Lambda_DNA-bd_dom_sf"/>
</dbReference>
<dbReference type="EMBL" id="FTMN01000003">
    <property type="protein sequence ID" value="SIQ27201.1"/>
    <property type="molecule type" value="Genomic_DNA"/>
</dbReference>
<dbReference type="STRING" id="49186.SAMN05421647_103281"/>
<dbReference type="SMART" id="SM00530">
    <property type="entry name" value="HTH_XRE"/>
    <property type="match status" value="1"/>
</dbReference>
<dbReference type="CDD" id="cd00093">
    <property type="entry name" value="HTH_XRE"/>
    <property type="match status" value="1"/>
</dbReference>
<sequence length="111" mass="12505">MPIILIMTKIIPYESEHALQKLGQRLVHARQRSHWRQSDVADRTGLSRGTIQKMENGEPGVAMGNYMILLALYGAASDLDGVCTEVSARDDPESEQARLRVRNTHELDNDF</sequence>
<evidence type="ECO:0000313" key="3">
    <source>
        <dbReference type="EMBL" id="SIQ27201.1"/>
    </source>
</evidence>
<feature type="region of interest" description="Disordered" evidence="1">
    <location>
        <begin position="87"/>
        <end position="111"/>
    </location>
</feature>
<feature type="domain" description="HTH cro/C1-type" evidence="2">
    <location>
        <begin position="26"/>
        <end position="58"/>
    </location>
</feature>
<accession>A0A1N6RED1</accession>
<evidence type="ECO:0000256" key="1">
    <source>
        <dbReference type="SAM" id="MobiDB-lite"/>
    </source>
</evidence>
<gene>
    <name evidence="3" type="ORF">SAMN05421647_103281</name>
</gene>
<protein>
    <submittedName>
        <fullName evidence="3">Transcriptional regulator, contains XRE-family HTH domain</fullName>
    </submittedName>
</protein>
<dbReference type="AlphaFoldDB" id="A0A1N6RED1"/>
<dbReference type="Proteomes" id="UP000186895">
    <property type="component" value="Unassembled WGS sequence"/>
</dbReference>
<proteinExistence type="predicted"/>
<dbReference type="GO" id="GO:0003677">
    <property type="term" value="F:DNA binding"/>
    <property type="evidence" value="ECO:0007669"/>
    <property type="project" value="InterPro"/>
</dbReference>